<dbReference type="Gene3D" id="3.40.50.150">
    <property type="entry name" value="Vaccinia Virus protein VP39"/>
    <property type="match status" value="1"/>
</dbReference>
<dbReference type="EMBL" id="LGCM01000039">
    <property type="protein sequence ID" value="KPL80733.1"/>
    <property type="molecule type" value="Genomic_DNA"/>
</dbReference>
<dbReference type="GO" id="GO:0016740">
    <property type="term" value="F:transferase activity"/>
    <property type="evidence" value="ECO:0007669"/>
    <property type="project" value="UniProtKB-KW"/>
</dbReference>
<dbReference type="RefSeq" id="WP_062417646.1">
    <property type="nucleotide sequence ID" value="NZ_DF967974.1"/>
</dbReference>
<evidence type="ECO:0000259" key="2">
    <source>
        <dbReference type="Pfam" id="PF13649"/>
    </source>
</evidence>
<keyword evidence="4" id="KW-1185">Reference proteome</keyword>
<dbReference type="InterPro" id="IPR041698">
    <property type="entry name" value="Methyltransf_25"/>
</dbReference>
<feature type="domain" description="Methyltransferase" evidence="2">
    <location>
        <begin position="42"/>
        <end position="136"/>
    </location>
</feature>
<dbReference type="SUPFAM" id="SSF53335">
    <property type="entry name" value="S-adenosyl-L-methionine-dependent methyltransferases"/>
    <property type="match status" value="1"/>
</dbReference>
<gene>
    <name evidence="3" type="ORF">ADN01_11450</name>
</gene>
<dbReference type="Proteomes" id="UP000050501">
    <property type="component" value="Unassembled WGS sequence"/>
</dbReference>
<protein>
    <recommendedName>
        <fullName evidence="2">Methyltransferase domain-containing protein</fullName>
    </recommendedName>
</protein>
<dbReference type="STRING" id="229921.ADN01_11450"/>
<dbReference type="InterPro" id="IPR029063">
    <property type="entry name" value="SAM-dependent_MTases_sf"/>
</dbReference>
<dbReference type="AlphaFoldDB" id="A0A0P6Y5U4"/>
<organism evidence="3 4">
    <name type="scientific">Levilinea saccharolytica</name>
    <dbReference type="NCBI Taxonomy" id="229921"/>
    <lineage>
        <taxon>Bacteria</taxon>
        <taxon>Bacillati</taxon>
        <taxon>Chloroflexota</taxon>
        <taxon>Anaerolineae</taxon>
        <taxon>Anaerolineales</taxon>
        <taxon>Anaerolineaceae</taxon>
        <taxon>Levilinea</taxon>
    </lineage>
</organism>
<proteinExistence type="predicted"/>
<keyword evidence="1" id="KW-0808">Transferase</keyword>
<sequence>MSLYQQFAKVYASGYRGYSQNMAELLPAVITHYHLAPGGRLLDIACGEGSFAVAAAQQGWQVVGVDQSCDMLDLARAHALEAGVSAEFSCMDMRELDFSGQFDLATCWYDSLNYLLTAEDLGKAFQGVARALKPGGHFLFDMNTVYGLAVSWPRQPSAVRQDTPDLMEIHQTRYDHEAQIASVRIVAFLRKGEQWERMEEVHQEKAYPVSTVQALLEAAGFEVAATLGNLREFIPLQLDSPRMWWLARKIA</sequence>
<dbReference type="PANTHER" id="PTHR43861">
    <property type="entry name" value="TRANS-ACONITATE 2-METHYLTRANSFERASE-RELATED"/>
    <property type="match status" value="1"/>
</dbReference>
<accession>A0A0P6Y5U4</accession>
<evidence type="ECO:0000313" key="3">
    <source>
        <dbReference type="EMBL" id="KPL80733.1"/>
    </source>
</evidence>
<name>A0A0P6Y5U4_9CHLR</name>
<evidence type="ECO:0000313" key="4">
    <source>
        <dbReference type="Proteomes" id="UP000050501"/>
    </source>
</evidence>
<dbReference type="Pfam" id="PF13649">
    <property type="entry name" value="Methyltransf_25"/>
    <property type="match status" value="1"/>
</dbReference>
<reference evidence="3 4" key="1">
    <citation type="submission" date="2015-07" db="EMBL/GenBank/DDBJ databases">
        <title>Genome sequence of Levilinea saccharolytica DSM 16555.</title>
        <authorList>
            <person name="Hemp J."/>
            <person name="Ward L.M."/>
            <person name="Pace L.A."/>
            <person name="Fischer W.W."/>
        </authorList>
    </citation>
    <scope>NUCLEOTIDE SEQUENCE [LARGE SCALE GENOMIC DNA]</scope>
    <source>
        <strain evidence="3 4">KIBI-1</strain>
    </source>
</reference>
<dbReference type="Gene3D" id="2.20.25.110">
    <property type="entry name" value="S-adenosyl-L-methionine-dependent methyltransferases"/>
    <property type="match status" value="1"/>
</dbReference>
<dbReference type="CDD" id="cd02440">
    <property type="entry name" value="AdoMet_MTases"/>
    <property type="match status" value="1"/>
</dbReference>
<evidence type="ECO:0000256" key="1">
    <source>
        <dbReference type="ARBA" id="ARBA00022679"/>
    </source>
</evidence>
<comment type="caution">
    <text evidence="3">The sequence shown here is derived from an EMBL/GenBank/DDBJ whole genome shotgun (WGS) entry which is preliminary data.</text>
</comment>